<protein>
    <recommendedName>
        <fullName evidence="1">Glutamine synthetase</fullName>
    </recommendedName>
</protein>
<dbReference type="Pfam" id="PF00120">
    <property type="entry name" value="Gln-synt_C"/>
    <property type="match status" value="1"/>
</dbReference>
<dbReference type="SUPFAM" id="SSF51556">
    <property type="entry name" value="Metallo-dependent hydrolases"/>
    <property type="match status" value="1"/>
</dbReference>
<dbReference type="PANTHER" id="PTHR43383:SF2">
    <property type="entry name" value="AMIDOHYDROLASE 2 FAMILY PROTEIN"/>
    <property type="match status" value="1"/>
</dbReference>
<evidence type="ECO:0000256" key="1">
    <source>
        <dbReference type="ARBA" id="ARBA00021364"/>
    </source>
</evidence>
<comment type="caution">
    <text evidence="5">The sequence shown here is derived from an EMBL/GenBank/DDBJ whole genome shotgun (WGS) entry which is preliminary data.</text>
</comment>
<gene>
    <name evidence="5" type="ORF">X797_010684</name>
</gene>
<dbReference type="Proteomes" id="UP000030151">
    <property type="component" value="Unassembled WGS sequence"/>
</dbReference>
<dbReference type="InterPro" id="IPR036651">
    <property type="entry name" value="Gln_synt_N_sf"/>
</dbReference>
<dbReference type="OrthoDB" id="3364440at2759"/>
<comment type="similarity">
    <text evidence="2 3">Belongs to the glutamine synthetase family.</text>
</comment>
<dbReference type="InterPro" id="IPR032466">
    <property type="entry name" value="Metal_Hydrolase"/>
</dbReference>
<name>A0A014P3W3_9HYPO</name>
<dbReference type="InterPro" id="IPR014746">
    <property type="entry name" value="Gln_synth/guanido_kin_cat_dom"/>
</dbReference>
<dbReference type="HOGENOM" id="CLU_017290_6_3_1"/>
<dbReference type="Gene3D" id="3.30.590.10">
    <property type="entry name" value="Glutamine synthetase/guanido kinase, catalytic domain"/>
    <property type="match status" value="1"/>
</dbReference>
<evidence type="ECO:0000259" key="4">
    <source>
        <dbReference type="PROSITE" id="PS51987"/>
    </source>
</evidence>
<dbReference type="PROSITE" id="PS51987">
    <property type="entry name" value="GS_CATALYTIC"/>
    <property type="match status" value="1"/>
</dbReference>
<dbReference type="GO" id="GO:0006542">
    <property type="term" value="P:glutamine biosynthetic process"/>
    <property type="evidence" value="ECO:0007669"/>
    <property type="project" value="InterPro"/>
</dbReference>
<evidence type="ECO:0000256" key="3">
    <source>
        <dbReference type="RuleBase" id="RU000384"/>
    </source>
</evidence>
<evidence type="ECO:0000313" key="5">
    <source>
        <dbReference type="EMBL" id="EXU96184.1"/>
    </source>
</evidence>
<dbReference type="SUPFAM" id="SSF55931">
    <property type="entry name" value="Glutamine synthetase/guanido kinase"/>
    <property type="match status" value="1"/>
</dbReference>
<proteinExistence type="inferred from homology"/>
<organism evidence="5 6">
    <name type="scientific">Metarhizium robertsii</name>
    <dbReference type="NCBI Taxonomy" id="568076"/>
    <lineage>
        <taxon>Eukaryota</taxon>
        <taxon>Fungi</taxon>
        <taxon>Dikarya</taxon>
        <taxon>Ascomycota</taxon>
        <taxon>Pezizomycotina</taxon>
        <taxon>Sordariomycetes</taxon>
        <taxon>Hypocreomycetidae</taxon>
        <taxon>Hypocreales</taxon>
        <taxon>Clavicipitaceae</taxon>
        <taxon>Metarhizium</taxon>
    </lineage>
</organism>
<dbReference type="SMART" id="SM01230">
    <property type="entry name" value="Gln-synt_C"/>
    <property type="match status" value="1"/>
</dbReference>
<dbReference type="Pfam" id="PF04909">
    <property type="entry name" value="Amidohydro_2"/>
    <property type="match status" value="1"/>
</dbReference>
<accession>A0A014P3W3</accession>
<evidence type="ECO:0000256" key="2">
    <source>
        <dbReference type="PROSITE-ProRule" id="PRU01331"/>
    </source>
</evidence>
<reference evidence="5 6" key="1">
    <citation type="submission" date="2014-02" db="EMBL/GenBank/DDBJ databases">
        <title>The genome sequence of the entomopathogenic fungus Metarhizium robertsii ARSEF 2575.</title>
        <authorList>
            <person name="Giuliano Garisto Donzelli B."/>
            <person name="Roe B.A."/>
            <person name="Macmil S.L."/>
            <person name="Krasnoff S.B."/>
            <person name="Gibson D.M."/>
        </authorList>
    </citation>
    <scope>NUCLEOTIDE SEQUENCE [LARGE SCALE GENOMIC DNA]</scope>
    <source>
        <strain evidence="5 6">ARSEF 2575</strain>
    </source>
</reference>
<dbReference type="InterPro" id="IPR006680">
    <property type="entry name" value="Amidohydro-rel"/>
</dbReference>
<dbReference type="GO" id="GO:0016787">
    <property type="term" value="F:hydrolase activity"/>
    <property type="evidence" value="ECO:0007669"/>
    <property type="project" value="InterPro"/>
</dbReference>
<dbReference type="PANTHER" id="PTHR43383">
    <property type="entry name" value="NODULIN 6"/>
    <property type="match status" value="1"/>
</dbReference>
<dbReference type="EMBL" id="JELW01000053">
    <property type="protein sequence ID" value="EXU96184.1"/>
    <property type="molecule type" value="Genomic_DNA"/>
</dbReference>
<dbReference type="Gene3D" id="3.20.20.140">
    <property type="entry name" value="Metal-dependent hydrolases"/>
    <property type="match status" value="1"/>
</dbReference>
<dbReference type="AlphaFoldDB" id="A0A014P3W3"/>
<feature type="domain" description="GS catalytic" evidence="4">
    <location>
        <begin position="537"/>
        <end position="862"/>
    </location>
</feature>
<evidence type="ECO:0000313" key="6">
    <source>
        <dbReference type="Proteomes" id="UP000030151"/>
    </source>
</evidence>
<dbReference type="GO" id="GO:0004356">
    <property type="term" value="F:glutamine synthetase activity"/>
    <property type="evidence" value="ECO:0007669"/>
    <property type="project" value="InterPro"/>
</dbReference>
<dbReference type="Gene3D" id="3.10.20.70">
    <property type="entry name" value="Glutamine synthetase, N-terminal domain"/>
    <property type="match status" value="1"/>
</dbReference>
<sequence>MDQGFQAGAEALRRSILSTPIIDNHAHPLLKSSHIAKYPLLTIVTEAHGDALDSSRTSLAHIRAVKQLSEQLGCAATWDAVEAAIAKERRHDYAEWTRKCLSGIECVLVDDGLDHEQAVEPYSYFDQFAPSPSKRILRIEQVAAKFIEFACISQTSAARAFDYAIADFEAELRGAISNPDVVGFKSVICYRTGLDIASGASESEARVAFASIFSQRQSVNATRFTRLNHRALNEFIVHRLAQLIRDSKSTHKKPIQFHTGLGDNDLTLTRSSPAHLQEFARQYPTVPIVLLHSGYPFDREAGYMAAMYENVYADIGEVFPFVNRDGQESIVRHILELCPWEKIIWSTDGHWFPETFYLAIVQMREVFHTVLCKLVQKGDITWKQAIQMVQDMLFNTSNKIYNLGLTLRRQLPESVPSSGATSATVESQHLLTYLSNAEKPHYIRLCWVDYTGIPRMRVIPSRQVLSTLKNSQPLSATVTKGCLGVLQNDVLIPGVGAIGEFRLQPDFSSFHHGPRDGHITIMCDFKEKDGSLVNLCPRTMLKRALGLARLQDIELWFGFEIELVLLRRSGNGGYSDHSNDGHAWSTVGAMDHEVVEKVLEPAIQQLDHAGVYVEMLHAESAKGQFEIILPKARAMEAVDTLIFARQVIASCASACGYKMTLHPKPIANACGTAAHAHISIASDDLNADLYESFYAGILSHLRAICAFTCSNMVSYERLRNGVWAGGTWVAWGTQNREAPLRKIENSHWELKCVDGLSNPYIATAVVVLAGLDGVQKGKGLTWRDCTTDPALLSSDERLQLGIEKKLPGSIEDALNALSEDEDLTNLLGADVVERYVAVKEAEVDLMKSMSTEDRRKWIIDRY</sequence>
<dbReference type="eggNOG" id="KOG0683">
    <property type="taxonomic scope" value="Eukaryota"/>
</dbReference>
<dbReference type="InterPro" id="IPR008146">
    <property type="entry name" value="Gln_synth_cat_dom"/>
</dbReference>